<protein>
    <recommendedName>
        <fullName evidence="8">Dihydropteridine reductase</fullName>
        <ecNumber evidence="7">1.5.1.34</ecNumber>
    </recommendedName>
    <alternativeName>
        <fullName evidence="10">HDHPR</fullName>
    </alternativeName>
    <alternativeName>
        <fullName evidence="9">Quinoid dihydropteridine reductase</fullName>
    </alternativeName>
</protein>
<evidence type="ECO:0000256" key="7">
    <source>
        <dbReference type="ARBA" id="ARBA00039153"/>
    </source>
</evidence>
<evidence type="ECO:0000256" key="5">
    <source>
        <dbReference type="ARBA" id="ARBA00023007"/>
    </source>
</evidence>
<dbReference type="Pfam" id="PF13561">
    <property type="entry name" value="adh_short_C2"/>
    <property type="match status" value="1"/>
</dbReference>
<evidence type="ECO:0000256" key="6">
    <source>
        <dbReference type="ARBA" id="ARBA00037099"/>
    </source>
</evidence>
<dbReference type="PANTHER" id="PTHR15104:SF0">
    <property type="entry name" value="DIHYDROPTERIDINE REDUCTASE"/>
    <property type="match status" value="1"/>
</dbReference>
<feature type="signal peptide" evidence="13">
    <location>
        <begin position="1"/>
        <end position="20"/>
    </location>
</feature>
<dbReference type="Proteomes" id="UP000887575">
    <property type="component" value="Unassembled WGS sequence"/>
</dbReference>
<reference evidence="15" key="1">
    <citation type="submission" date="2024-02" db="UniProtKB">
        <authorList>
            <consortium name="WormBaseParasite"/>
        </authorList>
    </citation>
    <scope>IDENTIFICATION</scope>
</reference>
<evidence type="ECO:0000256" key="13">
    <source>
        <dbReference type="SAM" id="SignalP"/>
    </source>
</evidence>
<evidence type="ECO:0000256" key="1">
    <source>
        <dbReference type="ARBA" id="ARBA00006484"/>
    </source>
</evidence>
<dbReference type="InterPro" id="IPR020904">
    <property type="entry name" value="Sc_DH/Rdtase_CS"/>
</dbReference>
<keyword evidence="14" id="KW-1185">Reference proteome</keyword>
<evidence type="ECO:0000256" key="11">
    <source>
        <dbReference type="ARBA" id="ARBA00047429"/>
    </source>
</evidence>
<dbReference type="Gene3D" id="3.40.50.720">
    <property type="entry name" value="NAD(P)-binding Rossmann-like Domain"/>
    <property type="match status" value="1"/>
</dbReference>
<evidence type="ECO:0000256" key="10">
    <source>
        <dbReference type="ARBA" id="ARBA00042518"/>
    </source>
</evidence>
<evidence type="ECO:0000313" key="14">
    <source>
        <dbReference type="Proteomes" id="UP000887575"/>
    </source>
</evidence>
<feature type="chain" id="PRO_5042174426" description="Dihydropteridine reductase" evidence="13">
    <location>
        <begin position="21"/>
        <end position="259"/>
    </location>
</feature>
<dbReference type="GO" id="GO:0005737">
    <property type="term" value="C:cytoplasm"/>
    <property type="evidence" value="ECO:0007669"/>
    <property type="project" value="TreeGrafter"/>
</dbReference>
<proteinExistence type="inferred from homology"/>
<organism evidence="14 15">
    <name type="scientific">Mesorhabditis belari</name>
    <dbReference type="NCBI Taxonomy" id="2138241"/>
    <lineage>
        <taxon>Eukaryota</taxon>
        <taxon>Metazoa</taxon>
        <taxon>Ecdysozoa</taxon>
        <taxon>Nematoda</taxon>
        <taxon>Chromadorea</taxon>
        <taxon>Rhabditida</taxon>
        <taxon>Rhabditina</taxon>
        <taxon>Rhabditomorpha</taxon>
        <taxon>Rhabditoidea</taxon>
        <taxon>Rhabditidae</taxon>
        <taxon>Mesorhabditinae</taxon>
        <taxon>Mesorhabditis</taxon>
    </lineage>
</organism>
<evidence type="ECO:0000256" key="12">
    <source>
        <dbReference type="ARBA" id="ARBA00047536"/>
    </source>
</evidence>
<keyword evidence="4" id="KW-0560">Oxidoreductase</keyword>
<comment type="similarity">
    <text evidence="1">Belongs to the short-chain dehydrogenases/reductases (SDR) family.</text>
</comment>
<dbReference type="GO" id="GO:0070402">
    <property type="term" value="F:NADPH binding"/>
    <property type="evidence" value="ECO:0007669"/>
    <property type="project" value="TreeGrafter"/>
</dbReference>
<dbReference type="EC" id="1.5.1.34" evidence="7"/>
<dbReference type="GO" id="GO:0004155">
    <property type="term" value="F:6,7-dihydropteridine reductase activity"/>
    <property type="evidence" value="ECO:0007669"/>
    <property type="project" value="UniProtKB-EC"/>
</dbReference>
<dbReference type="PRINTS" id="PR00081">
    <property type="entry name" value="GDHRDH"/>
</dbReference>
<sequence length="259" mass="27671">MLKVFPIFFLFLQFTQLLQADPEATNMSLKMVRVLVYGGRGALGNAIVEHFKEKNCTVVSVDLAGNDHADDNIALDLKQDWAQQEAAVLSKIDGTFDGIFCVAGGWAGGNAASDEMVKNADLMWKQSVWSSAIAARIAAKHLKEGGFLQLTGAAPALDGTPGMIGYGMAKAAVQQLTKSLAASGGGLPKNSSVVALLPVTLDTPMNRKWMPDADFGTWTPLSWIAEHLYDWTTSETNRPASGTLLKITTSGGVTNTENH</sequence>
<evidence type="ECO:0000256" key="9">
    <source>
        <dbReference type="ARBA" id="ARBA00041348"/>
    </source>
</evidence>
<dbReference type="CDD" id="cd05334">
    <property type="entry name" value="DHPR_SDR_c_like"/>
    <property type="match status" value="1"/>
</dbReference>
<keyword evidence="3" id="KW-0521">NADP</keyword>
<dbReference type="SUPFAM" id="SSF51735">
    <property type="entry name" value="NAD(P)-binding Rossmann-fold domains"/>
    <property type="match status" value="1"/>
</dbReference>
<dbReference type="WBParaSite" id="MBELARI_LOCUS18667">
    <property type="protein sequence ID" value="MBELARI_LOCUS18667"/>
    <property type="gene ID" value="MBELARI_LOCUS18667"/>
</dbReference>
<accession>A0AAF3EX33</accession>
<dbReference type="GO" id="GO:0070404">
    <property type="term" value="F:NADH binding"/>
    <property type="evidence" value="ECO:0007669"/>
    <property type="project" value="TreeGrafter"/>
</dbReference>
<name>A0AAF3EX33_9BILA</name>
<dbReference type="InterPro" id="IPR036291">
    <property type="entry name" value="NAD(P)-bd_dom_sf"/>
</dbReference>
<dbReference type="FunFam" id="3.40.50.720:FF:000157">
    <property type="entry name" value="Quinoid dihydropteridine reductase"/>
    <property type="match status" value="1"/>
</dbReference>
<comment type="catalytic activity">
    <reaction evidence="12">
        <text>5,6,7,8-tetrahydropteridine + NAD(+) = 6,7-dihydropteridine + NADH + H(+)</text>
        <dbReference type="Rhea" id="RHEA:17869"/>
        <dbReference type="ChEBI" id="CHEBI:15378"/>
        <dbReference type="ChEBI" id="CHEBI:28889"/>
        <dbReference type="ChEBI" id="CHEBI:30156"/>
        <dbReference type="ChEBI" id="CHEBI:57540"/>
        <dbReference type="ChEBI" id="CHEBI:57945"/>
        <dbReference type="EC" id="1.5.1.34"/>
    </reaction>
    <physiologicalReaction direction="right-to-left" evidence="12">
        <dbReference type="Rhea" id="RHEA:17871"/>
    </physiologicalReaction>
</comment>
<dbReference type="PANTHER" id="PTHR15104">
    <property type="entry name" value="DIHYDROPTERIDINE REDUCTASE"/>
    <property type="match status" value="1"/>
</dbReference>
<evidence type="ECO:0000256" key="8">
    <source>
        <dbReference type="ARBA" id="ARBA00039520"/>
    </source>
</evidence>
<dbReference type="GO" id="GO:0006729">
    <property type="term" value="P:tetrahydrobiopterin biosynthetic process"/>
    <property type="evidence" value="ECO:0007669"/>
    <property type="project" value="UniProtKB-KW"/>
</dbReference>
<keyword evidence="5" id="KW-0783">Tetrahydrobiopterin biosynthesis</keyword>
<evidence type="ECO:0000256" key="4">
    <source>
        <dbReference type="ARBA" id="ARBA00023002"/>
    </source>
</evidence>
<comment type="function">
    <text evidence="6">Catalyzes the conversion of quinonoid dihydrobiopterin into tetrahydrobiopterin.</text>
</comment>
<dbReference type="PROSITE" id="PS00061">
    <property type="entry name" value="ADH_SHORT"/>
    <property type="match status" value="1"/>
</dbReference>
<keyword evidence="13" id="KW-0732">Signal</keyword>
<comment type="catalytic activity">
    <reaction evidence="11">
        <text>5,6,7,8-tetrahydropteridine + NADP(+) = 6,7-dihydropteridine + NADPH + H(+)</text>
        <dbReference type="Rhea" id="RHEA:17865"/>
        <dbReference type="ChEBI" id="CHEBI:15378"/>
        <dbReference type="ChEBI" id="CHEBI:28889"/>
        <dbReference type="ChEBI" id="CHEBI:30156"/>
        <dbReference type="ChEBI" id="CHEBI:57783"/>
        <dbReference type="ChEBI" id="CHEBI:58349"/>
        <dbReference type="EC" id="1.5.1.34"/>
    </reaction>
    <physiologicalReaction direction="right-to-left" evidence="11">
        <dbReference type="Rhea" id="RHEA:17867"/>
    </physiologicalReaction>
</comment>
<comment type="subunit">
    <text evidence="2">Homodimer.</text>
</comment>
<dbReference type="GO" id="GO:0006559">
    <property type="term" value="P:L-phenylalanine catabolic process"/>
    <property type="evidence" value="ECO:0007669"/>
    <property type="project" value="TreeGrafter"/>
</dbReference>
<dbReference type="InterPro" id="IPR002347">
    <property type="entry name" value="SDR_fam"/>
</dbReference>
<evidence type="ECO:0000256" key="2">
    <source>
        <dbReference type="ARBA" id="ARBA00011738"/>
    </source>
</evidence>
<dbReference type="AlphaFoldDB" id="A0AAF3EX33"/>
<evidence type="ECO:0000313" key="15">
    <source>
        <dbReference type="WBParaSite" id="MBELARI_LOCUS18667"/>
    </source>
</evidence>
<evidence type="ECO:0000256" key="3">
    <source>
        <dbReference type="ARBA" id="ARBA00022857"/>
    </source>
</evidence>